<dbReference type="Proteomes" id="UP001152523">
    <property type="component" value="Unassembled WGS sequence"/>
</dbReference>
<dbReference type="EMBL" id="CAMAPF010000113">
    <property type="protein sequence ID" value="CAH9101847.1"/>
    <property type="molecule type" value="Genomic_DNA"/>
</dbReference>
<evidence type="ECO:0000256" key="1">
    <source>
        <dbReference type="SAM" id="MobiDB-lite"/>
    </source>
</evidence>
<comment type="caution">
    <text evidence="2">The sequence shown here is derived from an EMBL/GenBank/DDBJ whole genome shotgun (WGS) entry which is preliminary data.</text>
</comment>
<organism evidence="2 3">
    <name type="scientific">Cuscuta epithymum</name>
    <dbReference type="NCBI Taxonomy" id="186058"/>
    <lineage>
        <taxon>Eukaryota</taxon>
        <taxon>Viridiplantae</taxon>
        <taxon>Streptophyta</taxon>
        <taxon>Embryophyta</taxon>
        <taxon>Tracheophyta</taxon>
        <taxon>Spermatophyta</taxon>
        <taxon>Magnoliopsida</taxon>
        <taxon>eudicotyledons</taxon>
        <taxon>Gunneridae</taxon>
        <taxon>Pentapetalae</taxon>
        <taxon>asterids</taxon>
        <taxon>lamiids</taxon>
        <taxon>Solanales</taxon>
        <taxon>Convolvulaceae</taxon>
        <taxon>Cuscuteae</taxon>
        <taxon>Cuscuta</taxon>
        <taxon>Cuscuta subgen. Cuscuta</taxon>
    </lineage>
</organism>
<evidence type="ECO:0000313" key="2">
    <source>
        <dbReference type="EMBL" id="CAH9101847.1"/>
    </source>
</evidence>
<protein>
    <submittedName>
        <fullName evidence="2">Uncharacterized protein</fullName>
    </submittedName>
</protein>
<gene>
    <name evidence="2" type="ORF">CEPIT_LOCUS15752</name>
</gene>
<feature type="region of interest" description="Disordered" evidence="1">
    <location>
        <begin position="76"/>
        <end position="103"/>
    </location>
</feature>
<dbReference type="AlphaFoldDB" id="A0AAV0DHI3"/>
<accession>A0AAV0DHI3</accession>
<sequence>MSKNKPSIQGLSNDITVLYMHFPFPMYAYVTYIHRYLHACMHNTCCVDILYNSTRIQRVVGYFFLKVEEPRKSLTTGYSRGRATTQRKPKLTSGVSSFPIVEK</sequence>
<evidence type="ECO:0000313" key="3">
    <source>
        <dbReference type="Proteomes" id="UP001152523"/>
    </source>
</evidence>
<reference evidence="2" key="1">
    <citation type="submission" date="2022-07" db="EMBL/GenBank/DDBJ databases">
        <authorList>
            <person name="Macas J."/>
            <person name="Novak P."/>
            <person name="Neumann P."/>
        </authorList>
    </citation>
    <scope>NUCLEOTIDE SEQUENCE</scope>
</reference>
<keyword evidence="3" id="KW-1185">Reference proteome</keyword>
<name>A0AAV0DHI3_9ASTE</name>
<proteinExistence type="predicted"/>